<accession>E8QYS2</accession>
<dbReference type="InParanoid" id="E8QYS2"/>
<name>E8QYS2_ISOPI</name>
<dbReference type="AlphaFoldDB" id="E8QYS2"/>
<dbReference type="STRING" id="575540.Isop_0453"/>
<keyword evidence="2" id="KW-1185">Reference proteome</keyword>
<dbReference type="Proteomes" id="UP000008631">
    <property type="component" value="Chromosome"/>
</dbReference>
<dbReference type="KEGG" id="ipa:Isop_0453"/>
<dbReference type="EMBL" id="CP002353">
    <property type="protein sequence ID" value="ADV61048.1"/>
    <property type="molecule type" value="Genomic_DNA"/>
</dbReference>
<reference key="1">
    <citation type="submission" date="2010-11" db="EMBL/GenBank/DDBJ databases">
        <title>The complete sequence of chromosome of Isophaera pallida ATCC 43644.</title>
        <authorList>
            <consortium name="US DOE Joint Genome Institute (JGI-PGF)"/>
            <person name="Lucas S."/>
            <person name="Copeland A."/>
            <person name="Lapidus A."/>
            <person name="Bruce D."/>
            <person name="Goodwin L."/>
            <person name="Pitluck S."/>
            <person name="Kyrpides N."/>
            <person name="Mavromatis K."/>
            <person name="Pagani I."/>
            <person name="Ivanova N."/>
            <person name="Saunders E."/>
            <person name="Brettin T."/>
            <person name="Detter J.C."/>
            <person name="Han C."/>
            <person name="Tapia R."/>
            <person name="Land M."/>
            <person name="Hauser L."/>
            <person name="Markowitz V."/>
            <person name="Cheng J.-F."/>
            <person name="Hugenholtz P."/>
            <person name="Woyke T."/>
            <person name="Wu D."/>
            <person name="Eisen J.A."/>
        </authorList>
    </citation>
    <scope>NUCLEOTIDE SEQUENCE</scope>
    <source>
        <strain>ATCC 43644</strain>
    </source>
</reference>
<reference evidence="1 2" key="2">
    <citation type="journal article" date="2011" name="Stand. Genomic Sci.">
        <title>Complete genome sequence of Isosphaera pallida type strain (IS1B).</title>
        <authorList>
            <consortium name="US DOE Joint Genome Institute (JGI-PGF)"/>
            <person name="Goker M."/>
            <person name="Cleland D."/>
            <person name="Saunders E."/>
            <person name="Lapidus A."/>
            <person name="Nolan M."/>
            <person name="Lucas S."/>
            <person name="Hammon N."/>
            <person name="Deshpande S."/>
            <person name="Cheng J.F."/>
            <person name="Tapia R."/>
            <person name="Han C."/>
            <person name="Goodwin L."/>
            <person name="Pitluck S."/>
            <person name="Liolios K."/>
            <person name="Pagani I."/>
            <person name="Ivanova N."/>
            <person name="Mavromatis K."/>
            <person name="Pati A."/>
            <person name="Chen A."/>
            <person name="Palaniappan K."/>
            <person name="Land M."/>
            <person name="Hauser L."/>
            <person name="Chang Y.J."/>
            <person name="Jeffries C.D."/>
            <person name="Detter J.C."/>
            <person name="Beck B."/>
            <person name="Woyke T."/>
            <person name="Bristow J."/>
            <person name="Eisen J.A."/>
            <person name="Markowitz V."/>
            <person name="Hugenholtz P."/>
            <person name="Kyrpides N.C."/>
            <person name="Klenk H.P."/>
        </authorList>
    </citation>
    <scope>NUCLEOTIDE SEQUENCE [LARGE SCALE GENOMIC DNA]</scope>
    <source>
        <strain evidence="2">ATCC 43644 / DSM 9630 / IS1B</strain>
    </source>
</reference>
<gene>
    <name evidence="1" type="ordered locus">Isop_0453</name>
</gene>
<evidence type="ECO:0000313" key="1">
    <source>
        <dbReference type="EMBL" id="ADV61048.1"/>
    </source>
</evidence>
<protein>
    <submittedName>
        <fullName evidence="1">Uncharacterized protein</fullName>
    </submittedName>
</protein>
<organism evidence="1 2">
    <name type="scientific">Isosphaera pallida (strain ATCC 43644 / DSM 9630 / IS1B)</name>
    <dbReference type="NCBI Taxonomy" id="575540"/>
    <lineage>
        <taxon>Bacteria</taxon>
        <taxon>Pseudomonadati</taxon>
        <taxon>Planctomycetota</taxon>
        <taxon>Planctomycetia</taxon>
        <taxon>Isosphaerales</taxon>
        <taxon>Isosphaeraceae</taxon>
        <taxon>Isosphaera</taxon>
    </lineage>
</organism>
<dbReference type="RefSeq" id="WP_013563337.1">
    <property type="nucleotide sequence ID" value="NC_014962.1"/>
</dbReference>
<proteinExistence type="predicted"/>
<evidence type="ECO:0000313" key="2">
    <source>
        <dbReference type="Proteomes" id="UP000008631"/>
    </source>
</evidence>
<sequence>MPVLLCSLFFGAMISLVIQENPPGWEARLKAEYPDAAAKLETAVAEVQCEGASREGKNHEYRFLIYTQN</sequence>
<dbReference type="HOGENOM" id="CLU_2770357_0_0_0"/>